<dbReference type="Proteomes" id="UP001597451">
    <property type="component" value="Unassembled WGS sequence"/>
</dbReference>
<feature type="transmembrane region" description="Helical" evidence="1">
    <location>
        <begin position="6"/>
        <end position="27"/>
    </location>
</feature>
<reference evidence="3" key="1">
    <citation type="journal article" date="2019" name="Int. J. Syst. Evol. Microbiol.">
        <title>The Global Catalogue of Microorganisms (GCM) 10K type strain sequencing project: providing services to taxonomists for standard genome sequencing and annotation.</title>
        <authorList>
            <consortium name="The Broad Institute Genomics Platform"/>
            <consortium name="The Broad Institute Genome Sequencing Center for Infectious Disease"/>
            <person name="Wu L."/>
            <person name="Ma J."/>
        </authorList>
    </citation>
    <scope>NUCLEOTIDE SEQUENCE [LARGE SCALE GENOMIC DNA]</scope>
    <source>
        <strain evidence="3">TISTR 1858</strain>
    </source>
</reference>
<organism evidence="2 3">
    <name type="scientific">Oceanobacillus kapialis</name>
    <dbReference type="NCBI Taxonomy" id="481353"/>
    <lineage>
        <taxon>Bacteria</taxon>
        <taxon>Bacillati</taxon>
        <taxon>Bacillota</taxon>
        <taxon>Bacilli</taxon>
        <taxon>Bacillales</taxon>
        <taxon>Bacillaceae</taxon>
        <taxon>Oceanobacillus</taxon>
    </lineage>
</organism>
<sequence>MTLSTQFLTMLAMVSSGFYLGIVQDTFRRFAPYWKRRVVLTYTMEISFWLTQTLILFFVLFRVNGGELRFYIFAACLLGFAAYQALAAESYKKLLEHIIRILTSIYRFIEKCVKAIIITPIKWILTFIWSLFIKLLKLVGTVLLFLLTVLITPFGWIFQLIYRLLPESFKNFFRKFAGFYSKMKNIGIKLLNRLKRR</sequence>
<feature type="transmembrane region" description="Helical" evidence="1">
    <location>
        <begin position="39"/>
        <end position="62"/>
    </location>
</feature>
<gene>
    <name evidence="2" type="primary">yabQ</name>
    <name evidence="2" type="ORF">ACFSUN_04525</name>
</gene>
<evidence type="ECO:0000313" key="3">
    <source>
        <dbReference type="Proteomes" id="UP001597451"/>
    </source>
</evidence>
<feature type="transmembrane region" description="Helical" evidence="1">
    <location>
        <begin position="138"/>
        <end position="165"/>
    </location>
</feature>
<keyword evidence="1" id="KW-0812">Transmembrane</keyword>
<keyword evidence="1" id="KW-0472">Membrane</keyword>
<name>A0ABW5PXH7_9BACI</name>
<dbReference type="InterPro" id="IPR019074">
    <property type="entry name" value="YabQ"/>
</dbReference>
<comment type="caution">
    <text evidence="2">The sequence shown here is derived from an EMBL/GenBank/DDBJ whole genome shotgun (WGS) entry which is preliminary data.</text>
</comment>
<feature type="transmembrane region" description="Helical" evidence="1">
    <location>
        <begin position="112"/>
        <end position="132"/>
    </location>
</feature>
<keyword evidence="3" id="KW-1185">Reference proteome</keyword>
<dbReference type="Pfam" id="PF09578">
    <property type="entry name" value="Spore_YabQ"/>
    <property type="match status" value="1"/>
</dbReference>
<dbReference type="NCBIfam" id="TIGR02893">
    <property type="entry name" value="spore_yabQ"/>
    <property type="match status" value="1"/>
</dbReference>
<dbReference type="EMBL" id="JBHUMX010000010">
    <property type="protein sequence ID" value="MFD2628047.1"/>
    <property type="molecule type" value="Genomic_DNA"/>
</dbReference>
<protein>
    <submittedName>
        <fullName evidence="2">Spore cortex biosynthesis protein YabQ</fullName>
    </submittedName>
</protein>
<feature type="transmembrane region" description="Helical" evidence="1">
    <location>
        <begin position="68"/>
        <end position="91"/>
    </location>
</feature>
<accession>A0ABW5PXH7</accession>
<evidence type="ECO:0000256" key="1">
    <source>
        <dbReference type="SAM" id="Phobius"/>
    </source>
</evidence>
<dbReference type="RefSeq" id="WP_379560731.1">
    <property type="nucleotide sequence ID" value="NZ_JBHUMX010000010.1"/>
</dbReference>
<keyword evidence="1" id="KW-1133">Transmembrane helix</keyword>
<proteinExistence type="predicted"/>
<evidence type="ECO:0000313" key="2">
    <source>
        <dbReference type="EMBL" id="MFD2628047.1"/>
    </source>
</evidence>